<dbReference type="InterPro" id="IPR001242">
    <property type="entry name" value="Condensation_dom"/>
</dbReference>
<dbReference type="SMART" id="SM00823">
    <property type="entry name" value="PKS_PP"/>
    <property type="match status" value="2"/>
</dbReference>
<dbReference type="Gene3D" id="3.30.300.30">
    <property type="match status" value="2"/>
</dbReference>
<dbReference type="EMBL" id="CP048113">
    <property type="protein sequence ID" value="QHS63324.1"/>
    <property type="molecule type" value="Genomic_DNA"/>
</dbReference>
<dbReference type="InterPro" id="IPR006162">
    <property type="entry name" value="Ppantetheine_attach_site"/>
</dbReference>
<evidence type="ECO:0000256" key="2">
    <source>
        <dbReference type="ARBA" id="ARBA00022450"/>
    </source>
</evidence>
<dbReference type="Pfam" id="PF00550">
    <property type="entry name" value="PP-binding"/>
    <property type="match status" value="2"/>
</dbReference>
<evidence type="ECO:0000259" key="4">
    <source>
        <dbReference type="PROSITE" id="PS50075"/>
    </source>
</evidence>
<evidence type="ECO:0000313" key="5">
    <source>
        <dbReference type="EMBL" id="QHS63324.1"/>
    </source>
</evidence>
<keyword evidence="6" id="KW-1185">Reference proteome</keyword>
<reference evidence="5 6" key="1">
    <citation type="submission" date="2020-01" db="EMBL/GenBank/DDBJ databases">
        <title>Complete genome sequence of Chitinophaga sp. H33E-04 isolated from quinoa roots.</title>
        <authorList>
            <person name="Weon H.-Y."/>
            <person name="Lee S.A."/>
        </authorList>
    </citation>
    <scope>NUCLEOTIDE SEQUENCE [LARGE SCALE GENOMIC DNA]</scope>
    <source>
        <strain evidence="5 6">H33E-04</strain>
    </source>
</reference>
<dbReference type="InterPro" id="IPR045851">
    <property type="entry name" value="AMP-bd_C_sf"/>
</dbReference>
<dbReference type="Gene3D" id="2.30.38.10">
    <property type="entry name" value="Luciferase, Domain 3"/>
    <property type="match status" value="2"/>
</dbReference>
<dbReference type="Gene3D" id="3.30.559.30">
    <property type="entry name" value="Nonribosomal peptide synthetase, condensation domain"/>
    <property type="match status" value="2"/>
</dbReference>
<dbReference type="InterPro" id="IPR010071">
    <property type="entry name" value="AA_adenyl_dom"/>
</dbReference>
<keyword evidence="3" id="KW-0597">Phosphoprotein</keyword>
<dbReference type="Gene3D" id="3.40.50.980">
    <property type="match status" value="4"/>
</dbReference>
<organism evidence="5 6">
    <name type="scientific">Chitinophaga agri</name>
    <dbReference type="NCBI Taxonomy" id="2703787"/>
    <lineage>
        <taxon>Bacteria</taxon>
        <taxon>Pseudomonadati</taxon>
        <taxon>Bacteroidota</taxon>
        <taxon>Chitinophagia</taxon>
        <taxon>Chitinophagales</taxon>
        <taxon>Chitinophagaceae</taxon>
        <taxon>Chitinophaga</taxon>
    </lineage>
</organism>
<dbReference type="GO" id="GO:0043041">
    <property type="term" value="P:amino acid activation for nonribosomal peptide biosynthetic process"/>
    <property type="evidence" value="ECO:0007669"/>
    <property type="project" value="TreeGrafter"/>
</dbReference>
<dbReference type="GO" id="GO:0044550">
    <property type="term" value="P:secondary metabolite biosynthetic process"/>
    <property type="evidence" value="ECO:0007669"/>
    <property type="project" value="TreeGrafter"/>
</dbReference>
<dbReference type="GO" id="GO:0031177">
    <property type="term" value="F:phosphopantetheine binding"/>
    <property type="evidence" value="ECO:0007669"/>
    <property type="project" value="InterPro"/>
</dbReference>
<evidence type="ECO:0000313" key="6">
    <source>
        <dbReference type="Proteomes" id="UP000476411"/>
    </source>
</evidence>
<dbReference type="Gene3D" id="3.30.559.10">
    <property type="entry name" value="Chloramphenicol acetyltransferase-like domain"/>
    <property type="match status" value="2"/>
</dbReference>
<name>A0A6B9ZPI3_9BACT</name>
<dbReference type="InterPro" id="IPR025110">
    <property type="entry name" value="AMP-bd_C"/>
</dbReference>
<dbReference type="PROSITE" id="PS00455">
    <property type="entry name" value="AMP_BINDING"/>
    <property type="match status" value="2"/>
</dbReference>
<feature type="domain" description="Carrier" evidence="4">
    <location>
        <begin position="964"/>
        <end position="1039"/>
    </location>
</feature>
<dbReference type="SUPFAM" id="SSF47336">
    <property type="entry name" value="ACP-like"/>
    <property type="match status" value="2"/>
</dbReference>
<dbReference type="PANTHER" id="PTHR45527">
    <property type="entry name" value="NONRIBOSOMAL PEPTIDE SYNTHETASE"/>
    <property type="match status" value="1"/>
</dbReference>
<dbReference type="InterPro" id="IPR036736">
    <property type="entry name" value="ACP-like_sf"/>
</dbReference>
<dbReference type="RefSeq" id="WP_162335040.1">
    <property type="nucleotide sequence ID" value="NZ_CP048113.1"/>
</dbReference>
<dbReference type="SUPFAM" id="SSF56801">
    <property type="entry name" value="Acetyl-CoA synthetase-like"/>
    <property type="match status" value="2"/>
</dbReference>
<dbReference type="Pfam" id="PF00501">
    <property type="entry name" value="AMP-binding"/>
    <property type="match status" value="2"/>
</dbReference>
<dbReference type="NCBIfam" id="TIGR01733">
    <property type="entry name" value="AA-adenyl-dom"/>
    <property type="match status" value="2"/>
</dbReference>
<dbReference type="InterPro" id="IPR000873">
    <property type="entry name" value="AMP-dep_synth/lig_dom"/>
</dbReference>
<dbReference type="Proteomes" id="UP000476411">
    <property type="component" value="Chromosome"/>
</dbReference>
<dbReference type="FunFam" id="3.40.50.12780:FF:000012">
    <property type="entry name" value="Non-ribosomal peptide synthetase"/>
    <property type="match status" value="2"/>
</dbReference>
<dbReference type="GO" id="GO:0005737">
    <property type="term" value="C:cytoplasm"/>
    <property type="evidence" value="ECO:0007669"/>
    <property type="project" value="TreeGrafter"/>
</dbReference>
<dbReference type="NCBIfam" id="NF003417">
    <property type="entry name" value="PRK04813.1"/>
    <property type="match status" value="2"/>
</dbReference>
<evidence type="ECO:0000256" key="1">
    <source>
        <dbReference type="ARBA" id="ARBA00001957"/>
    </source>
</evidence>
<dbReference type="Gene3D" id="1.10.1200.10">
    <property type="entry name" value="ACP-like"/>
    <property type="match status" value="2"/>
</dbReference>
<gene>
    <name evidence="5" type="ORF">GWR21_28175</name>
</gene>
<dbReference type="InterPro" id="IPR023213">
    <property type="entry name" value="CAT-like_dom_sf"/>
</dbReference>
<dbReference type="CDD" id="cd05930">
    <property type="entry name" value="A_NRPS"/>
    <property type="match status" value="1"/>
</dbReference>
<dbReference type="InterPro" id="IPR020845">
    <property type="entry name" value="AMP-binding_CS"/>
</dbReference>
<dbReference type="PROSITE" id="PS00012">
    <property type="entry name" value="PHOSPHOPANTETHEINE"/>
    <property type="match status" value="1"/>
</dbReference>
<sequence>MSSHIIPLHPVQRDIFLDQAIDPQRPNYNVLAYISITGQLDMDLFRRILNNAADVFDIFRMRFNLDDEVPVAYLTMRGDIPELPLIDCSGEADPVAAARQWMQGSADRSFKVDQDNVLFEHALLRLSDEAYYYFFKVHHLIFDGYCWRIWAKYLSGSYRAARLDDGVIPAFEAPSYITAVADAAAAYQSATYGQHAEYWHKMIAEDPAGLLQRYYARPEPGVPESGSYVLKLTSAQRDMLEQLATTLNVRLPHLTIAAVLIYLASATGKNELVLGTPAHKRKGAVQRNTMGHFTGIVPFKGSYSPDLQLDDFIRSIAIAQKADYAHVDYLIGDLARHLRHDTFAGPLLDVIVNYVLLDLDLDFGEGIQADFDVLFSRYQVEPLRMIWWDYTEKQSLELRFDFRYEYFTQEEITLLGARILFILEQFPDKLEQPVGQVTILPPAERGQLDMITKVRVDNYPAYKTVGEVFTEQAAATPAATALLFNDTALSYEGLEAESNRLASYLLQTGVTADSMIPVCLDRSADLIITLLGILKAGAAFVPVDPRYPQQRIQQMLSETAYTIAITSAEYRALFDNGKQVVTLEALQPILGLLPAVAVPVRATADSLAYVMYTSGSTGRPKGVMVTHRNIVSLAVGSGFLNWSPADVLLSTGSPSFDASTIEYWGTLLNGATLVLADEDRLLDSVQLKETIMDRGVTLMWFTAGWLNQLIDTDISIFAHLRTVMAGGEKLSELHISRLRDTYPDLRIINGYGPTENTTFSLTHAIQHIATGQSIPIGYPLCNRTAYVLNDRLEQQPIGVPGELYVGGAGLSRGYLGQPELTAARFVLHPVTGERLYRTGDLARVLPDGSMAYLGRTDDQVKLRGFRIEPAEIESVLQESGYVSRGVVVVRGEGSGRQLLAYIVPASGYEEPVLLAYLRSRLPDYMVPSIMITLDALPLTNNGKVDKHALPDPEATQLHTAGYAAPRDAIEARLADIWQEVLQVDRIGIHDDFFRLGGDSIRAIGVISQLRKQFSENIRLYDLYQAGSIAALSELIKTLQPVSTEAVHLKTLIQAEVAELKDKLCKELDDTTNIEDVYPMSDIQSGMIYSSLWQSDKSVYHDQITFRITDDPDKDILSQALGMLVRKHAILRTVFDQHPLYGGLQIVYKEVTFDIADIMLPHIGKAHEQQAIQTFMADERKTGFELNNTLLWKVALLHMQRSCWLVFQFHHAMLDGWSLATLTTELNTLYVTLRATPDLPDLRPLKATYRDFVLEGIAEKRHAENQAFWRRELDNYRRLDIFNEETVSLQLVRSFDSVVFDRLRQQAATDQLSLKGLFLGAMLYVLGMLTYEEDVTIGVVTNNRPLLDDGDKVLGCFLNTVPFRQQESKKAQTWISYFQQVEQQLVRLKERERISLSAITELTGESVSGGNPFFDVLFNFVNFHIYDYLQDGLFRQGHIAAGDEEAPMSTIHELTNTFLDFCISTTGNNLLLICKMNRTLKSGKSLGDLADYYEAVITQYLDHGHAPIDREAVYPATEKKTLRLFNSQPDIIPVTGTLAAAFEKQVAATPDATALIFEDVKLSYRELDEQAGRLAAWLSANGIRRQSLVPLCLDRSPETVMCILAVLKTGSAYVPLDPAHPAERIAYILKDIQATVIVANGVHTSKLQAAGASAVLTIEDGMSYLPMKTVPLVSADATADTPAYVIYTSGSTGQPKGVLAAHGPVLSLIRHQSSQYGITAADRILLSANYCFDPSVEQLFFALLNGAAVVLCKEEVIRDIQLLEQLLHRQQITHLEATPSLIEHLTPGVYSGLKRVISGGEVCKKELAARWCGLLDFYNIYGPTETTVSAAIYRCDPAAISQMETVPIGRPLPHVSIYILDVKGQPVPVGVAGEIYIGGAGVTKGYLNRQELTDSVFLPDQFSHTPGARMYRTGDLGKWLPDGNIEYIARIDTQLKLHGYRIELDEIVQVLLNSSWINQAVVTDNKDAAGVTRICAYVVLKAAVDQETLRTYLSAHLPAYMVPAVISILDTLPLTPNGKIDKAALKAMPIVADVSAEYQAPQSETEKQLCEVWQQLLGVERVGILNDFFELGGHSLLAMRMNAYIKRTLGLSIPVKVLFQCRNIARLAAYIELVHTTTVARNDKTPARIIEI</sequence>
<dbReference type="GO" id="GO:0003824">
    <property type="term" value="F:catalytic activity"/>
    <property type="evidence" value="ECO:0007669"/>
    <property type="project" value="InterPro"/>
</dbReference>
<keyword evidence="2" id="KW-0596">Phosphopantetheine</keyword>
<dbReference type="InterPro" id="IPR009081">
    <property type="entry name" value="PP-bd_ACP"/>
</dbReference>
<protein>
    <submittedName>
        <fullName evidence="5">Amino acid adenylation domain-containing protein</fullName>
    </submittedName>
</protein>
<proteinExistence type="predicted"/>
<comment type="cofactor">
    <cofactor evidence="1">
        <name>pantetheine 4'-phosphate</name>
        <dbReference type="ChEBI" id="CHEBI:47942"/>
    </cofactor>
</comment>
<dbReference type="FunFam" id="3.40.50.980:FF:000001">
    <property type="entry name" value="Non-ribosomal peptide synthetase"/>
    <property type="match status" value="2"/>
</dbReference>
<evidence type="ECO:0000256" key="3">
    <source>
        <dbReference type="ARBA" id="ARBA00022553"/>
    </source>
</evidence>
<dbReference type="PROSITE" id="PS50075">
    <property type="entry name" value="CARRIER"/>
    <property type="match status" value="2"/>
</dbReference>
<dbReference type="FunFam" id="1.10.1200.10:FF:000005">
    <property type="entry name" value="Nonribosomal peptide synthetase 1"/>
    <property type="match status" value="2"/>
</dbReference>
<accession>A0A6B9ZPI3</accession>
<feature type="domain" description="Carrier" evidence="4">
    <location>
        <begin position="2039"/>
        <end position="2114"/>
    </location>
</feature>
<dbReference type="FunFam" id="2.30.38.10:FF:000001">
    <property type="entry name" value="Non-ribosomal peptide synthetase PvdI"/>
    <property type="match status" value="2"/>
</dbReference>
<dbReference type="PANTHER" id="PTHR45527:SF1">
    <property type="entry name" value="FATTY ACID SYNTHASE"/>
    <property type="match status" value="1"/>
</dbReference>
<dbReference type="InterPro" id="IPR020806">
    <property type="entry name" value="PKS_PP-bd"/>
</dbReference>
<dbReference type="Pfam" id="PF13193">
    <property type="entry name" value="AMP-binding_C"/>
    <property type="match status" value="2"/>
</dbReference>
<dbReference type="CDD" id="cd12117">
    <property type="entry name" value="A_NRPS_Srf_like"/>
    <property type="match status" value="1"/>
</dbReference>
<dbReference type="Pfam" id="PF00668">
    <property type="entry name" value="Condensation"/>
    <property type="match status" value="2"/>
</dbReference>
<dbReference type="KEGG" id="chih:GWR21_28175"/>
<dbReference type="SUPFAM" id="SSF52777">
    <property type="entry name" value="CoA-dependent acyltransferases"/>
    <property type="match status" value="4"/>
</dbReference>